<comment type="similarity">
    <text evidence="2">Belongs to the ABC transporter superfamily.</text>
</comment>
<dbReference type="InterPro" id="IPR003593">
    <property type="entry name" value="AAA+_ATPase"/>
</dbReference>
<protein>
    <submittedName>
        <fullName evidence="10">ABC transporter ATP-binding protein</fullName>
    </submittedName>
</protein>
<reference evidence="10" key="1">
    <citation type="submission" date="2020-09" db="EMBL/GenBank/DDBJ databases">
        <title>Bosea spartocytisi sp. nov. a root nodule endophyte of Spartocytisus supranubius in the high mountain ecosystem fo the Teide National Park (Canary Islands, Spain).</title>
        <authorList>
            <person name="Pulido-Suarez L."/>
            <person name="Peix A."/>
            <person name="Igual J.M."/>
            <person name="Socas-Perez N."/>
            <person name="Velazquez E."/>
            <person name="Flores-Felix J.D."/>
            <person name="Leon-Barrios M."/>
        </authorList>
    </citation>
    <scope>NUCLEOTIDE SEQUENCE</scope>
    <source>
        <strain evidence="10">SSUT16</strain>
    </source>
</reference>
<dbReference type="Pfam" id="PF08352">
    <property type="entry name" value="oligo_HPY"/>
    <property type="match status" value="1"/>
</dbReference>
<evidence type="ECO:0000313" key="11">
    <source>
        <dbReference type="Proteomes" id="UP000619295"/>
    </source>
</evidence>
<evidence type="ECO:0000256" key="3">
    <source>
        <dbReference type="ARBA" id="ARBA00022448"/>
    </source>
</evidence>
<name>A0A927I0T4_9HYPH</name>
<dbReference type="InterPro" id="IPR003439">
    <property type="entry name" value="ABC_transporter-like_ATP-bd"/>
</dbReference>
<evidence type="ECO:0000313" key="10">
    <source>
        <dbReference type="EMBL" id="MBD3847649.1"/>
    </source>
</evidence>
<keyword evidence="6 10" id="KW-0067">ATP-binding</keyword>
<gene>
    <name evidence="10" type="ORF">IED13_18270</name>
</gene>
<dbReference type="FunFam" id="3.40.50.300:FF:000016">
    <property type="entry name" value="Oligopeptide ABC transporter ATP-binding component"/>
    <property type="match status" value="1"/>
</dbReference>
<dbReference type="Gene3D" id="3.40.50.300">
    <property type="entry name" value="P-loop containing nucleotide triphosphate hydrolases"/>
    <property type="match status" value="1"/>
</dbReference>
<evidence type="ECO:0000259" key="9">
    <source>
        <dbReference type="PROSITE" id="PS50893"/>
    </source>
</evidence>
<dbReference type="GO" id="GO:0016887">
    <property type="term" value="F:ATP hydrolysis activity"/>
    <property type="evidence" value="ECO:0007669"/>
    <property type="project" value="InterPro"/>
</dbReference>
<evidence type="ECO:0000256" key="5">
    <source>
        <dbReference type="ARBA" id="ARBA00022741"/>
    </source>
</evidence>
<keyword evidence="4" id="KW-1003">Cell membrane</keyword>
<keyword evidence="11" id="KW-1185">Reference proteome</keyword>
<dbReference type="Proteomes" id="UP000619295">
    <property type="component" value="Unassembled WGS sequence"/>
</dbReference>
<dbReference type="RefSeq" id="WP_191125013.1">
    <property type="nucleotide sequence ID" value="NZ_JACXWY010000012.1"/>
</dbReference>
<evidence type="ECO:0000256" key="1">
    <source>
        <dbReference type="ARBA" id="ARBA00004417"/>
    </source>
</evidence>
<feature type="compositionally biased region" description="Polar residues" evidence="8">
    <location>
        <begin position="1"/>
        <end position="10"/>
    </location>
</feature>
<dbReference type="SMART" id="SM00382">
    <property type="entry name" value="AAA"/>
    <property type="match status" value="1"/>
</dbReference>
<dbReference type="GO" id="GO:0005886">
    <property type="term" value="C:plasma membrane"/>
    <property type="evidence" value="ECO:0007669"/>
    <property type="project" value="UniProtKB-SubCell"/>
</dbReference>
<evidence type="ECO:0000256" key="6">
    <source>
        <dbReference type="ARBA" id="ARBA00022840"/>
    </source>
</evidence>
<dbReference type="PANTHER" id="PTHR43297:SF2">
    <property type="entry name" value="DIPEPTIDE TRANSPORT ATP-BINDING PROTEIN DPPD"/>
    <property type="match status" value="1"/>
</dbReference>
<dbReference type="GO" id="GO:0015833">
    <property type="term" value="P:peptide transport"/>
    <property type="evidence" value="ECO:0007669"/>
    <property type="project" value="InterPro"/>
</dbReference>
<dbReference type="InterPro" id="IPR027417">
    <property type="entry name" value="P-loop_NTPase"/>
</dbReference>
<keyword evidence="5" id="KW-0547">Nucleotide-binding</keyword>
<proteinExistence type="inferred from homology"/>
<evidence type="ECO:0000256" key="2">
    <source>
        <dbReference type="ARBA" id="ARBA00005417"/>
    </source>
</evidence>
<dbReference type="InterPro" id="IPR013563">
    <property type="entry name" value="Oligopep_ABC_C"/>
</dbReference>
<dbReference type="GO" id="GO:0055085">
    <property type="term" value="P:transmembrane transport"/>
    <property type="evidence" value="ECO:0007669"/>
    <property type="project" value="UniProtKB-ARBA"/>
</dbReference>
<comment type="subcellular location">
    <subcellularLocation>
        <location evidence="1">Cell inner membrane</location>
        <topology evidence="1">Peripheral membrane protein</topology>
    </subcellularLocation>
</comment>
<dbReference type="EMBL" id="JACXWY010000012">
    <property type="protein sequence ID" value="MBD3847649.1"/>
    <property type="molecule type" value="Genomic_DNA"/>
</dbReference>
<keyword evidence="7" id="KW-0472">Membrane</keyword>
<evidence type="ECO:0000256" key="8">
    <source>
        <dbReference type="SAM" id="MobiDB-lite"/>
    </source>
</evidence>
<evidence type="ECO:0000256" key="7">
    <source>
        <dbReference type="ARBA" id="ARBA00023136"/>
    </source>
</evidence>
<dbReference type="GO" id="GO:0005524">
    <property type="term" value="F:ATP binding"/>
    <property type="evidence" value="ECO:0007669"/>
    <property type="project" value="UniProtKB-KW"/>
</dbReference>
<organism evidence="10 11">
    <name type="scientific">Bosea spartocytisi</name>
    <dbReference type="NCBI Taxonomy" id="2773451"/>
    <lineage>
        <taxon>Bacteria</taxon>
        <taxon>Pseudomonadati</taxon>
        <taxon>Pseudomonadota</taxon>
        <taxon>Alphaproteobacteria</taxon>
        <taxon>Hyphomicrobiales</taxon>
        <taxon>Boseaceae</taxon>
        <taxon>Bosea</taxon>
    </lineage>
</organism>
<comment type="caution">
    <text evidence="10">The sequence shown here is derived from an EMBL/GenBank/DDBJ whole genome shotgun (WGS) entry which is preliminary data.</text>
</comment>
<dbReference type="PROSITE" id="PS50893">
    <property type="entry name" value="ABC_TRANSPORTER_2"/>
    <property type="match status" value="1"/>
</dbReference>
<dbReference type="SUPFAM" id="SSF52540">
    <property type="entry name" value="P-loop containing nucleoside triphosphate hydrolases"/>
    <property type="match status" value="1"/>
</dbReference>
<feature type="domain" description="ABC transporter" evidence="9">
    <location>
        <begin position="29"/>
        <end position="275"/>
    </location>
</feature>
<keyword evidence="3" id="KW-0813">Transport</keyword>
<dbReference type="Pfam" id="PF00005">
    <property type="entry name" value="ABC_tran"/>
    <property type="match status" value="1"/>
</dbReference>
<evidence type="ECO:0000256" key="4">
    <source>
        <dbReference type="ARBA" id="ARBA00022475"/>
    </source>
</evidence>
<feature type="region of interest" description="Disordered" evidence="8">
    <location>
        <begin position="1"/>
        <end position="20"/>
    </location>
</feature>
<dbReference type="InterPro" id="IPR050388">
    <property type="entry name" value="ABC_Ni/Peptide_Import"/>
</dbReference>
<dbReference type="PANTHER" id="PTHR43297">
    <property type="entry name" value="OLIGOPEPTIDE TRANSPORT ATP-BINDING PROTEIN APPD"/>
    <property type="match status" value="1"/>
</dbReference>
<sequence length="363" mass="38410">MSRTSGQSPDRPQWSAPGHAATAGRPALLRLQDFTVTLSGTVPIVRGIDLSVGRGEALGIVGESGCGKSITWLAALRLLGRNVATGGEVQLDGQDVGGLSERELARVRGGRIALIFQDPASALNPVQRIGTQIAEVLRLHRGLTGEPARREALRLLDRVGIADGPRRLKQYPHEFSGGMNQRVMIALALAGEPDVLIADEPTTALDATIQAQVLDLIRELRRETGMALILISHDIGVVGDLCERIAVMYAGRIVETAATHDLLTRPRHPYTQGLLAALPTLTGPRQRLTPIPGTVPAPAAIPPGCAFAPRCPIAVERCGHELPELTFAAQDQRAACLRLGEPISLESAALPVMAMPAQVGAPA</sequence>
<dbReference type="CDD" id="cd03257">
    <property type="entry name" value="ABC_NikE_OppD_transporters"/>
    <property type="match status" value="1"/>
</dbReference>
<accession>A0A927I0T4</accession>
<dbReference type="AlphaFoldDB" id="A0A927I0T4"/>
<dbReference type="NCBIfam" id="TIGR01727">
    <property type="entry name" value="oligo_HPY"/>
    <property type="match status" value="1"/>
</dbReference>